<gene>
    <name evidence="12 15" type="primary">purD</name>
    <name evidence="15" type="ORF">ACFQDO_10790</name>
</gene>
<dbReference type="PANTHER" id="PTHR43472:SF1">
    <property type="entry name" value="PHOSPHORIBOSYLAMINE--GLYCINE LIGASE, CHLOROPLASTIC"/>
    <property type="match status" value="1"/>
</dbReference>
<dbReference type="PROSITE" id="PS00184">
    <property type="entry name" value="GARS"/>
    <property type="match status" value="1"/>
</dbReference>
<dbReference type="InterPro" id="IPR013815">
    <property type="entry name" value="ATP_grasp_subdomain_1"/>
</dbReference>
<dbReference type="PROSITE" id="PS50975">
    <property type="entry name" value="ATP_GRASP"/>
    <property type="match status" value="1"/>
</dbReference>
<dbReference type="Pfam" id="PF01071">
    <property type="entry name" value="GARS_A"/>
    <property type="match status" value="1"/>
</dbReference>
<dbReference type="HAMAP" id="MF_00138">
    <property type="entry name" value="GARS"/>
    <property type="match status" value="1"/>
</dbReference>
<organism evidence="15 16">
    <name type="scientific">Angustibacter luteus</name>
    <dbReference type="NCBI Taxonomy" id="658456"/>
    <lineage>
        <taxon>Bacteria</taxon>
        <taxon>Bacillati</taxon>
        <taxon>Actinomycetota</taxon>
        <taxon>Actinomycetes</taxon>
        <taxon>Kineosporiales</taxon>
        <taxon>Kineosporiaceae</taxon>
    </lineage>
</organism>
<dbReference type="InterPro" id="IPR016185">
    <property type="entry name" value="PreATP-grasp_dom_sf"/>
</dbReference>
<evidence type="ECO:0000256" key="12">
    <source>
        <dbReference type="HAMAP-Rule" id="MF_00138"/>
    </source>
</evidence>
<comment type="cofactor">
    <cofactor evidence="1">
        <name>Mn(2+)</name>
        <dbReference type="ChEBI" id="CHEBI:29035"/>
    </cofactor>
</comment>
<dbReference type="Gene3D" id="3.30.470.20">
    <property type="entry name" value="ATP-grasp fold, B domain"/>
    <property type="match status" value="1"/>
</dbReference>
<evidence type="ECO:0000256" key="9">
    <source>
        <dbReference type="ARBA" id="ARBA00038345"/>
    </source>
</evidence>
<dbReference type="Gene3D" id="3.90.600.10">
    <property type="entry name" value="Phosphoribosylglycinamide synthetase, C-terminal domain"/>
    <property type="match status" value="1"/>
</dbReference>
<dbReference type="NCBIfam" id="TIGR00877">
    <property type="entry name" value="purD"/>
    <property type="match status" value="1"/>
</dbReference>
<dbReference type="InterPro" id="IPR020559">
    <property type="entry name" value="PRibGlycinamide_synth_CS"/>
</dbReference>
<dbReference type="SMART" id="SM01209">
    <property type="entry name" value="GARS_A"/>
    <property type="match status" value="1"/>
</dbReference>
<dbReference type="Gene3D" id="3.40.50.20">
    <property type="match status" value="1"/>
</dbReference>
<dbReference type="InterPro" id="IPR020562">
    <property type="entry name" value="PRibGlycinamide_synth_N"/>
</dbReference>
<evidence type="ECO:0000256" key="7">
    <source>
        <dbReference type="ARBA" id="ARBA00022755"/>
    </source>
</evidence>
<dbReference type="SUPFAM" id="SSF56059">
    <property type="entry name" value="Glutathione synthetase ATP-binding domain-like"/>
    <property type="match status" value="1"/>
</dbReference>
<dbReference type="SMART" id="SM01210">
    <property type="entry name" value="GARS_C"/>
    <property type="match status" value="1"/>
</dbReference>
<keyword evidence="7 12" id="KW-0658">Purine biosynthesis</keyword>
<evidence type="ECO:0000313" key="15">
    <source>
        <dbReference type="EMBL" id="MFC6007615.1"/>
    </source>
</evidence>
<dbReference type="InterPro" id="IPR037123">
    <property type="entry name" value="PRibGlycinamide_synth_C_sf"/>
</dbReference>
<evidence type="ECO:0000256" key="11">
    <source>
        <dbReference type="ARBA" id="ARBA00042864"/>
    </source>
</evidence>
<reference evidence="16" key="1">
    <citation type="journal article" date="2019" name="Int. J. Syst. Evol. Microbiol.">
        <title>The Global Catalogue of Microorganisms (GCM) 10K type strain sequencing project: providing services to taxonomists for standard genome sequencing and annotation.</title>
        <authorList>
            <consortium name="The Broad Institute Genomics Platform"/>
            <consortium name="The Broad Institute Genome Sequencing Center for Infectious Disease"/>
            <person name="Wu L."/>
            <person name="Ma J."/>
        </authorList>
    </citation>
    <scope>NUCLEOTIDE SEQUENCE [LARGE SCALE GENOMIC DNA]</scope>
    <source>
        <strain evidence="16">KACC 14249</strain>
    </source>
</reference>
<dbReference type="Pfam" id="PF02844">
    <property type="entry name" value="GARS_N"/>
    <property type="match status" value="1"/>
</dbReference>
<evidence type="ECO:0000256" key="6">
    <source>
        <dbReference type="ARBA" id="ARBA00022741"/>
    </source>
</evidence>
<dbReference type="RefSeq" id="WP_345715705.1">
    <property type="nucleotide sequence ID" value="NZ_BAABFP010000002.1"/>
</dbReference>
<dbReference type="InterPro" id="IPR020561">
    <property type="entry name" value="PRibGlycinamid_synth_ATP-grasp"/>
</dbReference>
<evidence type="ECO:0000256" key="4">
    <source>
        <dbReference type="ARBA" id="ARBA00013255"/>
    </source>
</evidence>
<dbReference type="InterPro" id="IPR000115">
    <property type="entry name" value="PRibGlycinamide_synth"/>
</dbReference>
<comment type="catalytic activity">
    <reaction evidence="12">
        <text>5-phospho-beta-D-ribosylamine + glycine + ATP = N(1)-(5-phospho-beta-D-ribosyl)glycinamide + ADP + phosphate + H(+)</text>
        <dbReference type="Rhea" id="RHEA:17453"/>
        <dbReference type="ChEBI" id="CHEBI:15378"/>
        <dbReference type="ChEBI" id="CHEBI:30616"/>
        <dbReference type="ChEBI" id="CHEBI:43474"/>
        <dbReference type="ChEBI" id="CHEBI:57305"/>
        <dbReference type="ChEBI" id="CHEBI:58681"/>
        <dbReference type="ChEBI" id="CHEBI:143788"/>
        <dbReference type="ChEBI" id="CHEBI:456216"/>
        <dbReference type="EC" id="6.3.4.13"/>
    </reaction>
</comment>
<dbReference type="InterPro" id="IPR011054">
    <property type="entry name" value="Rudment_hybrid_motif"/>
</dbReference>
<comment type="similarity">
    <text evidence="9 12">Belongs to the GARS family.</text>
</comment>
<evidence type="ECO:0000256" key="1">
    <source>
        <dbReference type="ARBA" id="ARBA00001936"/>
    </source>
</evidence>
<keyword evidence="8 13" id="KW-0067">ATP-binding</keyword>
<keyword evidence="5 12" id="KW-0436">Ligase</keyword>
<evidence type="ECO:0000256" key="3">
    <source>
        <dbReference type="ARBA" id="ARBA00005174"/>
    </source>
</evidence>
<evidence type="ECO:0000256" key="5">
    <source>
        <dbReference type="ARBA" id="ARBA00022598"/>
    </source>
</evidence>
<evidence type="ECO:0000256" key="13">
    <source>
        <dbReference type="PROSITE-ProRule" id="PRU00409"/>
    </source>
</evidence>
<protein>
    <recommendedName>
        <fullName evidence="4 12">Phosphoribosylamine--glycine ligase</fullName>
        <ecNumber evidence="4 12">6.3.4.13</ecNumber>
    </recommendedName>
    <alternativeName>
        <fullName evidence="12">GARS</fullName>
    </alternativeName>
    <alternativeName>
        <fullName evidence="10 12">Glycinamide ribonucleotide synthetase</fullName>
    </alternativeName>
    <alternativeName>
        <fullName evidence="11 12">Phosphoribosylglycinamide synthetase</fullName>
    </alternativeName>
</protein>
<comment type="cofactor">
    <cofactor evidence="2">
        <name>Mg(2+)</name>
        <dbReference type="ChEBI" id="CHEBI:18420"/>
    </cofactor>
</comment>
<name>A0ABW1JF99_9ACTN</name>
<dbReference type="GO" id="GO:0004637">
    <property type="term" value="F:phosphoribosylamine-glycine ligase activity"/>
    <property type="evidence" value="ECO:0007669"/>
    <property type="project" value="UniProtKB-EC"/>
</dbReference>
<keyword evidence="16" id="KW-1185">Reference proteome</keyword>
<dbReference type="InterPro" id="IPR011761">
    <property type="entry name" value="ATP-grasp"/>
</dbReference>
<evidence type="ECO:0000259" key="14">
    <source>
        <dbReference type="PROSITE" id="PS50975"/>
    </source>
</evidence>
<dbReference type="Gene3D" id="3.30.1490.20">
    <property type="entry name" value="ATP-grasp fold, A domain"/>
    <property type="match status" value="1"/>
</dbReference>
<dbReference type="PANTHER" id="PTHR43472">
    <property type="entry name" value="PHOSPHORIBOSYLAMINE--GLYCINE LIGASE"/>
    <property type="match status" value="1"/>
</dbReference>
<dbReference type="Pfam" id="PF02843">
    <property type="entry name" value="GARS_C"/>
    <property type="match status" value="1"/>
</dbReference>
<dbReference type="SUPFAM" id="SSF51246">
    <property type="entry name" value="Rudiment single hybrid motif"/>
    <property type="match status" value="1"/>
</dbReference>
<keyword evidence="6 13" id="KW-0547">Nucleotide-binding</keyword>
<dbReference type="SUPFAM" id="SSF52440">
    <property type="entry name" value="PreATP-grasp domain"/>
    <property type="match status" value="1"/>
</dbReference>
<comment type="pathway">
    <text evidence="3 12">Purine metabolism; IMP biosynthesis via de novo pathway; N(1)-(5-phospho-D-ribosyl)glycinamide from 5-phospho-alpha-D-ribose 1-diphosphate: step 2/2.</text>
</comment>
<feature type="domain" description="ATP-grasp" evidence="14">
    <location>
        <begin position="107"/>
        <end position="313"/>
    </location>
</feature>
<dbReference type="InterPro" id="IPR020560">
    <property type="entry name" value="PRibGlycinamide_synth_C-dom"/>
</dbReference>
<comment type="caution">
    <text evidence="15">The sequence shown here is derived from an EMBL/GenBank/DDBJ whole genome shotgun (WGS) entry which is preliminary data.</text>
</comment>
<dbReference type="Proteomes" id="UP001596189">
    <property type="component" value="Unassembled WGS sequence"/>
</dbReference>
<dbReference type="EC" id="6.3.4.13" evidence="4 12"/>
<evidence type="ECO:0000256" key="8">
    <source>
        <dbReference type="ARBA" id="ARBA00022840"/>
    </source>
</evidence>
<evidence type="ECO:0000256" key="10">
    <source>
        <dbReference type="ARBA" id="ARBA00042242"/>
    </source>
</evidence>
<evidence type="ECO:0000313" key="16">
    <source>
        <dbReference type="Proteomes" id="UP001596189"/>
    </source>
</evidence>
<dbReference type="EMBL" id="JBHSRD010000004">
    <property type="protein sequence ID" value="MFC6007615.1"/>
    <property type="molecule type" value="Genomic_DNA"/>
</dbReference>
<evidence type="ECO:0000256" key="2">
    <source>
        <dbReference type="ARBA" id="ARBA00001946"/>
    </source>
</evidence>
<proteinExistence type="inferred from homology"/>
<accession>A0ABW1JF99</accession>
<sequence>MKVLVLGTGAREHALVQALARDPEVSAIAAAPGNPGMADQAELLAVDPMDGPAVAALATTWGADLVVVGPEAPLVAGVADAVRAAGIDCFGPTGPAAQLEGSKAFAKDVMAEADVPTALAHVCRTDAEVEQALDALGAPHVVKDDGLAAGKGVVVTDDRAEALAHARACLAHGAAAGQVAQVVVEEFLDGPEVSLFCVTDGVSVVPLEPAQDFKRLLDGDAGPNTGGMGAYTPLPWAEPTLVEDVLARVAQPTVDAMARRGTPFAGLLYVGLAMTSRGPRVVEFNARFGDPETQVVLARLESPLGALLRAAATGTLADHPPLRWSDQAAVTVVLASPGYPVAPTTGGVLQGLDAAAAVPGASVLHAGTARRGDDVVSSGGRVLSVVGVGTTLDDARAVAYDALGRVELDGGQHRTDIAAAAALAQEVRA</sequence>